<proteinExistence type="predicted"/>
<accession>A0A812PLW8</accession>
<keyword evidence="2" id="KW-1185">Reference proteome</keyword>
<gene>
    <name evidence="1" type="primary">CHMP3</name>
    <name evidence="1" type="ORF">SPIL2461_LOCUS7963</name>
</gene>
<evidence type="ECO:0000313" key="1">
    <source>
        <dbReference type="EMBL" id="CAE7339078.1"/>
    </source>
</evidence>
<dbReference type="Proteomes" id="UP000649617">
    <property type="component" value="Unassembled WGS sequence"/>
</dbReference>
<sequence length="279" mass="30429">EIVGRLVPDPAHLFAGIKVIEFVAPGDLAVQLTVDAGNLWFKTLAANYHPLSSADVLLPHAGRLVVRSGYPRSGCSTMLVSSQASYFLSTAVCVEPHPADASKTLVSRFLAAPVDVAHFRVKHLARMSVARAGTEWFRWLFDGDMCTAREAMKGFYVVLSLQDCSFGGPLLPRVAGAEPFDAETWERVGADVSFAAYLQSFLHLLDLGAAKVFSSLDGQQLVPSQAILRRKDWEHVRPVLLPVFQKACIAYRRLLPNGTVELPKLAENVPATFSHVCDG</sequence>
<dbReference type="EMBL" id="CAJNIZ010012846">
    <property type="protein sequence ID" value="CAE7339078.1"/>
    <property type="molecule type" value="Genomic_DNA"/>
</dbReference>
<comment type="caution">
    <text evidence="1">The sequence shown here is derived from an EMBL/GenBank/DDBJ whole genome shotgun (WGS) entry which is preliminary data.</text>
</comment>
<dbReference type="OrthoDB" id="10394793at2759"/>
<dbReference type="AlphaFoldDB" id="A0A812PLW8"/>
<evidence type="ECO:0000313" key="2">
    <source>
        <dbReference type="Proteomes" id="UP000649617"/>
    </source>
</evidence>
<feature type="non-terminal residue" evidence="1">
    <location>
        <position position="1"/>
    </location>
</feature>
<name>A0A812PLW8_SYMPI</name>
<feature type="non-terminal residue" evidence="1">
    <location>
        <position position="279"/>
    </location>
</feature>
<reference evidence="1" key="1">
    <citation type="submission" date="2021-02" db="EMBL/GenBank/DDBJ databases">
        <authorList>
            <person name="Dougan E. K."/>
            <person name="Rhodes N."/>
            <person name="Thang M."/>
            <person name="Chan C."/>
        </authorList>
    </citation>
    <scope>NUCLEOTIDE SEQUENCE</scope>
</reference>
<organism evidence="1 2">
    <name type="scientific">Symbiodinium pilosum</name>
    <name type="common">Dinoflagellate</name>
    <dbReference type="NCBI Taxonomy" id="2952"/>
    <lineage>
        <taxon>Eukaryota</taxon>
        <taxon>Sar</taxon>
        <taxon>Alveolata</taxon>
        <taxon>Dinophyceae</taxon>
        <taxon>Suessiales</taxon>
        <taxon>Symbiodiniaceae</taxon>
        <taxon>Symbiodinium</taxon>
    </lineage>
</organism>
<protein>
    <submittedName>
        <fullName evidence="1">CHMP3 protein</fullName>
    </submittedName>
</protein>